<organism evidence="2 3">
    <name type="scientific">Botryotinia calthae</name>
    <dbReference type="NCBI Taxonomy" id="38488"/>
    <lineage>
        <taxon>Eukaryota</taxon>
        <taxon>Fungi</taxon>
        <taxon>Dikarya</taxon>
        <taxon>Ascomycota</taxon>
        <taxon>Pezizomycotina</taxon>
        <taxon>Leotiomycetes</taxon>
        <taxon>Helotiales</taxon>
        <taxon>Sclerotiniaceae</taxon>
        <taxon>Botryotinia</taxon>
    </lineage>
</organism>
<evidence type="ECO:0000313" key="2">
    <source>
        <dbReference type="EMBL" id="TEY71437.1"/>
    </source>
</evidence>
<dbReference type="EMBL" id="PHWZ01000093">
    <property type="protein sequence ID" value="TEY71437.1"/>
    <property type="molecule type" value="Genomic_DNA"/>
</dbReference>
<dbReference type="AlphaFoldDB" id="A0A4Y8D903"/>
<feature type="region of interest" description="Disordered" evidence="1">
    <location>
        <begin position="1"/>
        <end position="129"/>
    </location>
</feature>
<sequence>MDRSWDPHLQKTTNSTTGNTPGVPHREDGEDPGFSTNFFMGKDSQQSPPEPGFTFGPSPMQHNQQASGSYSQDMNVRGHYNNVGHNQSSGYLMAPREEPPSAGFTFAPAPRQPGQRMSPLGQNTDVRTSYDLPVHDPLQGYLSRPSFELSQPMQRLAPYSTAGIGSGQGRLSLPRFPSHVGGQAESKALERKEPRILTGTDNHFKQQILQDIELKTKPRNIPAHLSNSGVGEGLSPLTQLANNMISQTSMLMPRALGLSPSKQNIFQT</sequence>
<accession>A0A4Y8D903</accession>
<gene>
    <name evidence="2" type="ORF">BOTCAL_0093g00310</name>
</gene>
<dbReference type="Proteomes" id="UP000297299">
    <property type="component" value="Unassembled WGS sequence"/>
</dbReference>
<proteinExistence type="predicted"/>
<feature type="compositionally biased region" description="Polar residues" evidence="1">
    <location>
        <begin position="60"/>
        <end position="74"/>
    </location>
</feature>
<comment type="caution">
    <text evidence="2">The sequence shown here is derived from an EMBL/GenBank/DDBJ whole genome shotgun (WGS) entry which is preliminary data.</text>
</comment>
<feature type="compositionally biased region" description="Polar residues" evidence="1">
    <location>
        <begin position="10"/>
        <end position="20"/>
    </location>
</feature>
<reference evidence="2 3" key="1">
    <citation type="submission" date="2017-11" db="EMBL/GenBank/DDBJ databases">
        <title>Comparative genomics of Botrytis spp.</title>
        <authorList>
            <person name="Valero-Jimenez C.A."/>
            <person name="Tapia P."/>
            <person name="Veloso J."/>
            <person name="Silva-Moreno E."/>
            <person name="Staats M."/>
            <person name="Valdes J.H."/>
            <person name="Van Kan J.A.L."/>
        </authorList>
    </citation>
    <scope>NUCLEOTIDE SEQUENCE [LARGE SCALE GENOMIC DNA]</scope>
    <source>
        <strain evidence="2 3">MUCL2830</strain>
    </source>
</reference>
<keyword evidence="3" id="KW-1185">Reference proteome</keyword>
<protein>
    <submittedName>
        <fullName evidence="2">Uncharacterized protein</fullName>
    </submittedName>
</protein>
<name>A0A4Y8D903_9HELO</name>
<evidence type="ECO:0000256" key="1">
    <source>
        <dbReference type="SAM" id="MobiDB-lite"/>
    </source>
</evidence>
<dbReference type="STRING" id="38488.A0A4Y8D903"/>
<evidence type="ECO:0000313" key="3">
    <source>
        <dbReference type="Proteomes" id="UP000297299"/>
    </source>
</evidence>
<feature type="compositionally biased region" description="Polar residues" evidence="1">
    <location>
        <begin position="34"/>
        <end position="47"/>
    </location>
</feature>